<accession>A0A4R9GUW1</accession>
<comment type="caution">
    <text evidence="1">The sequence shown here is derived from an EMBL/GenBank/DDBJ whole genome shotgun (WGS) entry which is preliminary data.</text>
</comment>
<dbReference type="EMBL" id="RQEV01000002">
    <property type="protein sequence ID" value="TGK21953.1"/>
    <property type="molecule type" value="Genomic_DNA"/>
</dbReference>
<evidence type="ECO:0000313" key="2">
    <source>
        <dbReference type="Proteomes" id="UP000297855"/>
    </source>
</evidence>
<evidence type="ECO:0000313" key="1">
    <source>
        <dbReference type="EMBL" id="TGK21953.1"/>
    </source>
</evidence>
<name>A0A4R9GUW1_9LEPT</name>
<protein>
    <submittedName>
        <fullName evidence="1">Uncharacterized protein</fullName>
    </submittedName>
</protein>
<dbReference type="OrthoDB" id="324877at2"/>
<reference evidence="1" key="1">
    <citation type="journal article" date="2019" name="PLoS Negl. Trop. Dis.">
        <title>Revisiting the worldwide diversity of Leptospira species in the environment.</title>
        <authorList>
            <person name="Vincent A.T."/>
            <person name="Schiettekatte O."/>
            <person name="Bourhy P."/>
            <person name="Veyrier F.J."/>
            <person name="Picardeau M."/>
        </authorList>
    </citation>
    <scope>NUCLEOTIDE SEQUENCE [LARGE SCALE GENOMIC DNA]</scope>
    <source>
        <strain evidence="1">SCS5</strain>
    </source>
</reference>
<gene>
    <name evidence="1" type="ORF">EHO61_01585</name>
</gene>
<proteinExistence type="predicted"/>
<dbReference type="AlphaFoldDB" id="A0A4R9GUW1"/>
<keyword evidence="2" id="KW-1185">Reference proteome</keyword>
<dbReference type="RefSeq" id="WP_135811896.1">
    <property type="nucleotide sequence ID" value="NZ_RQEV01000002.1"/>
</dbReference>
<dbReference type="Proteomes" id="UP000297855">
    <property type="component" value="Unassembled WGS sequence"/>
</dbReference>
<organism evidence="1 2">
    <name type="scientific">Leptospira fluminis</name>
    <dbReference type="NCBI Taxonomy" id="2484979"/>
    <lineage>
        <taxon>Bacteria</taxon>
        <taxon>Pseudomonadati</taxon>
        <taxon>Spirochaetota</taxon>
        <taxon>Spirochaetia</taxon>
        <taxon>Leptospirales</taxon>
        <taxon>Leptospiraceae</taxon>
        <taxon>Leptospira</taxon>
    </lineage>
</organism>
<sequence>MLRLLILILVFALPLFPCDFLSRWIPRDPDRIESARIESLRTFIRSLEPKRLAVDRDFYLKTSRFEERFGFPFSGQKLDFWFGNRIRFFKIGRTDPYLAYHDGETIVLGKSFFLLSKIEQALVLVHEARHADGKRYSHVECPADFPYLSLRMPETKPAGLKACDDISDGSYGFGAAFLFEVFAYGLAEAGEEKYILGLYNSELTRILLPKGDR</sequence>